<dbReference type="EMBL" id="MQTW01000318">
    <property type="protein sequence ID" value="RYC80800.1"/>
    <property type="molecule type" value="Genomic_DNA"/>
</dbReference>
<accession>A0A4Q2V3H3</accession>
<proteinExistence type="predicted"/>
<comment type="caution">
    <text evidence="1">The sequence shown here is derived from an EMBL/GenBank/DDBJ whole genome shotgun (WGS) entry which is preliminary data.</text>
</comment>
<protein>
    <submittedName>
        <fullName evidence="1">Uncharacterized protein</fullName>
    </submittedName>
</protein>
<name>A0A4Q2V3H3_FUSOX</name>
<organism evidence="1 2">
    <name type="scientific">Fusarium oxysporum f. sp. narcissi</name>
    <dbReference type="NCBI Taxonomy" id="451672"/>
    <lineage>
        <taxon>Eukaryota</taxon>
        <taxon>Fungi</taxon>
        <taxon>Dikarya</taxon>
        <taxon>Ascomycota</taxon>
        <taxon>Pezizomycotina</taxon>
        <taxon>Sordariomycetes</taxon>
        <taxon>Hypocreomycetidae</taxon>
        <taxon>Hypocreales</taxon>
        <taxon>Nectriaceae</taxon>
        <taxon>Fusarium</taxon>
        <taxon>Fusarium oxysporum species complex</taxon>
    </lineage>
</organism>
<dbReference type="AlphaFoldDB" id="A0A4Q2V3H3"/>
<evidence type="ECO:0000313" key="1">
    <source>
        <dbReference type="EMBL" id="RYC80800.1"/>
    </source>
</evidence>
<reference evidence="1 2" key="1">
    <citation type="submission" date="2016-12" db="EMBL/GenBank/DDBJ databases">
        <title>Draft genome sequence of Fusarium oxysporum causing rot on Narcissus.</title>
        <authorList>
            <person name="Armitage A.D."/>
            <person name="Taylor A."/>
            <person name="Clarkson J.P."/>
            <person name="Harrison R.J."/>
            <person name="Jackson A.C."/>
        </authorList>
    </citation>
    <scope>NUCLEOTIDE SEQUENCE [LARGE SCALE GENOMIC DNA]</scope>
    <source>
        <strain evidence="1 2">N139</strain>
    </source>
</reference>
<sequence length="89" mass="9480">MSQSNSLRELSLDAAQATLELLLDLGHLIVAAVKPPKTFDADKADANEVATACTSGKTRQNLLKSPCYRDQDNLQGVAYILVSGNTTTS</sequence>
<dbReference type="Proteomes" id="UP000290540">
    <property type="component" value="Unassembled WGS sequence"/>
</dbReference>
<evidence type="ECO:0000313" key="2">
    <source>
        <dbReference type="Proteomes" id="UP000290540"/>
    </source>
</evidence>
<gene>
    <name evidence="1" type="ORF">BFJ63_vAg16303</name>
</gene>